<gene>
    <name evidence="2" type="ORF">ACFP1Z_32305</name>
</gene>
<keyword evidence="3" id="KW-1185">Reference proteome</keyword>
<organism evidence="2 3">
    <name type="scientific">Streptomyces gamaensis</name>
    <dbReference type="NCBI Taxonomy" id="1763542"/>
    <lineage>
        <taxon>Bacteria</taxon>
        <taxon>Bacillati</taxon>
        <taxon>Actinomycetota</taxon>
        <taxon>Actinomycetes</taxon>
        <taxon>Kitasatosporales</taxon>
        <taxon>Streptomycetaceae</taxon>
        <taxon>Streptomyces</taxon>
    </lineage>
</organism>
<dbReference type="RefSeq" id="WP_390321382.1">
    <property type="nucleotide sequence ID" value="NZ_JBHSPB010000036.1"/>
</dbReference>
<name>A0ABW0Z816_9ACTN</name>
<feature type="domain" description="Nif11" evidence="1">
    <location>
        <begin position="1"/>
        <end position="48"/>
    </location>
</feature>
<dbReference type="EMBL" id="JBHSPB010000036">
    <property type="protein sequence ID" value="MFC5724841.1"/>
    <property type="molecule type" value="Genomic_DNA"/>
</dbReference>
<sequence>MSVAACTEFLREVHGSDDLGQQLKAMTGLEEIVLLGRRSGYSFSARELMTASAALSGSLGGSAPALSRPAAETAFHHYEYRIDELPGFEPVAAELPRLKIRPATADMAQFQADFRTEDLASTSLSPASAEFRAWNERTGAEPWRTGPSGLPANRGFHLFNLDEHVDHDGYADYFAAKRRVVAALEDVFGDEVRFSGSLWYPPTSYRLWHTNEDHPGWRMYVVDSDRPFAGPRETSFFRYMNPRTQEIVTLHESPRTVRFFRIEQDPARLFWHCIVNPTDRHRWSFGFAVPDHWMDHLPPAGQ</sequence>
<reference evidence="3" key="1">
    <citation type="journal article" date="2019" name="Int. J. Syst. Evol. Microbiol.">
        <title>The Global Catalogue of Microorganisms (GCM) 10K type strain sequencing project: providing services to taxonomists for standard genome sequencing and annotation.</title>
        <authorList>
            <consortium name="The Broad Institute Genomics Platform"/>
            <consortium name="The Broad Institute Genome Sequencing Center for Infectious Disease"/>
            <person name="Wu L."/>
            <person name="Ma J."/>
        </authorList>
    </citation>
    <scope>NUCLEOTIDE SEQUENCE [LARGE SCALE GENOMIC DNA]</scope>
    <source>
        <strain evidence="3">CGMCC 4.7304</strain>
    </source>
</reference>
<comment type="caution">
    <text evidence="2">The sequence shown here is derived from an EMBL/GenBank/DDBJ whole genome shotgun (WGS) entry which is preliminary data.</text>
</comment>
<accession>A0ABW0Z816</accession>
<dbReference type="InterPro" id="IPR012903">
    <property type="entry name" value="Nif11"/>
</dbReference>
<proteinExistence type="predicted"/>
<protein>
    <submittedName>
        <fullName evidence="2">Nif11-like leader peptide family natural product</fullName>
    </submittedName>
</protein>
<dbReference type="Proteomes" id="UP001596083">
    <property type="component" value="Unassembled WGS sequence"/>
</dbReference>
<evidence type="ECO:0000313" key="3">
    <source>
        <dbReference type="Proteomes" id="UP001596083"/>
    </source>
</evidence>
<evidence type="ECO:0000259" key="1">
    <source>
        <dbReference type="Pfam" id="PF07862"/>
    </source>
</evidence>
<dbReference type="Pfam" id="PF07862">
    <property type="entry name" value="Nif11"/>
    <property type="match status" value="1"/>
</dbReference>
<evidence type="ECO:0000313" key="2">
    <source>
        <dbReference type="EMBL" id="MFC5724841.1"/>
    </source>
</evidence>